<keyword evidence="1" id="KW-1133">Transmembrane helix</keyword>
<reference evidence="4" key="2">
    <citation type="submission" date="2015-01" db="EMBL/GenBank/DDBJ databases">
        <title>Evolutionary Origins and Diversification of the Mycorrhizal Mutualists.</title>
        <authorList>
            <consortium name="DOE Joint Genome Institute"/>
            <consortium name="Mycorrhizal Genomics Consortium"/>
            <person name="Kohler A."/>
            <person name="Kuo A."/>
            <person name="Nagy L.G."/>
            <person name="Floudas D."/>
            <person name="Copeland A."/>
            <person name="Barry K.W."/>
            <person name="Cichocki N."/>
            <person name="Veneault-Fourrey C."/>
            <person name="LaButti K."/>
            <person name="Lindquist E.A."/>
            <person name="Lipzen A."/>
            <person name="Lundell T."/>
            <person name="Morin E."/>
            <person name="Murat C."/>
            <person name="Riley R."/>
            <person name="Ohm R."/>
            <person name="Sun H."/>
            <person name="Tunlid A."/>
            <person name="Henrissat B."/>
            <person name="Grigoriev I.V."/>
            <person name="Hibbett D.S."/>
            <person name="Martin F."/>
        </authorList>
    </citation>
    <scope>NUCLEOTIDE SEQUENCE [LARGE SCALE GENOMIC DNA]</scope>
    <source>
        <strain evidence="4">h7</strain>
    </source>
</reference>
<evidence type="ECO:0000313" key="3">
    <source>
        <dbReference type="EMBL" id="KIM37534.1"/>
    </source>
</evidence>
<dbReference type="OrthoDB" id="3231781at2759"/>
<feature type="transmembrane region" description="Helical" evidence="1">
    <location>
        <begin position="162"/>
        <end position="185"/>
    </location>
</feature>
<dbReference type="Proteomes" id="UP000053424">
    <property type="component" value="Unassembled WGS sequence"/>
</dbReference>
<feature type="transmembrane region" description="Helical" evidence="1">
    <location>
        <begin position="123"/>
        <end position="142"/>
    </location>
</feature>
<proteinExistence type="predicted"/>
<gene>
    <name evidence="3" type="ORF">M413DRAFT_76952</name>
</gene>
<feature type="transmembrane region" description="Helical" evidence="1">
    <location>
        <begin position="91"/>
        <end position="111"/>
    </location>
</feature>
<reference evidence="3 4" key="1">
    <citation type="submission" date="2014-04" db="EMBL/GenBank/DDBJ databases">
        <authorList>
            <consortium name="DOE Joint Genome Institute"/>
            <person name="Kuo A."/>
            <person name="Gay G."/>
            <person name="Dore J."/>
            <person name="Kohler A."/>
            <person name="Nagy L.G."/>
            <person name="Floudas D."/>
            <person name="Copeland A."/>
            <person name="Barry K.W."/>
            <person name="Cichocki N."/>
            <person name="Veneault-Fourrey C."/>
            <person name="LaButti K."/>
            <person name="Lindquist E.A."/>
            <person name="Lipzen A."/>
            <person name="Lundell T."/>
            <person name="Morin E."/>
            <person name="Murat C."/>
            <person name="Sun H."/>
            <person name="Tunlid A."/>
            <person name="Henrissat B."/>
            <person name="Grigoriev I.V."/>
            <person name="Hibbett D.S."/>
            <person name="Martin F."/>
            <person name="Nordberg H.P."/>
            <person name="Cantor M.N."/>
            <person name="Hua S.X."/>
        </authorList>
    </citation>
    <scope>NUCLEOTIDE SEQUENCE [LARGE SCALE GENOMIC DNA]</scope>
    <source>
        <strain evidence="4">h7</strain>
    </source>
</reference>
<evidence type="ECO:0000256" key="1">
    <source>
        <dbReference type="SAM" id="Phobius"/>
    </source>
</evidence>
<dbReference type="InterPro" id="IPR045339">
    <property type="entry name" value="DUF6534"/>
</dbReference>
<dbReference type="Pfam" id="PF20152">
    <property type="entry name" value="DUF6534"/>
    <property type="match status" value="1"/>
</dbReference>
<keyword evidence="1" id="KW-0812">Transmembrane</keyword>
<feature type="domain" description="DUF6534" evidence="2">
    <location>
        <begin position="171"/>
        <end position="250"/>
    </location>
</feature>
<keyword evidence="1" id="KW-0472">Membrane</keyword>
<dbReference type="HOGENOM" id="CLU_046025_0_1_1"/>
<protein>
    <recommendedName>
        <fullName evidence="2">DUF6534 domain-containing protein</fullName>
    </recommendedName>
</protein>
<name>A0A0C3BZS0_HEBCY</name>
<organism evidence="3 4">
    <name type="scientific">Hebeloma cylindrosporum</name>
    <dbReference type="NCBI Taxonomy" id="76867"/>
    <lineage>
        <taxon>Eukaryota</taxon>
        <taxon>Fungi</taxon>
        <taxon>Dikarya</taxon>
        <taxon>Basidiomycota</taxon>
        <taxon>Agaricomycotina</taxon>
        <taxon>Agaricomycetes</taxon>
        <taxon>Agaricomycetidae</taxon>
        <taxon>Agaricales</taxon>
        <taxon>Agaricineae</taxon>
        <taxon>Hymenogastraceae</taxon>
        <taxon>Hebeloma</taxon>
    </lineage>
</organism>
<feature type="transmembrane region" description="Helical" evidence="1">
    <location>
        <begin position="206"/>
        <end position="228"/>
    </location>
</feature>
<feature type="transmembrane region" description="Helical" evidence="1">
    <location>
        <begin position="51"/>
        <end position="71"/>
    </location>
</feature>
<dbReference type="AlphaFoldDB" id="A0A0C3BZS0"/>
<evidence type="ECO:0000313" key="4">
    <source>
        <dbReference type="Proteomes" id="UP000053424"/>
    </source>
</evidence>
<evidence type="ECO:0000259" key="2">
    <source>
        <dbReference type="Pfam" id="PF20152"/>
    </source>
</evidence>
<accession>A0A0C3BZS0</accession>
<dbReference type="PANTHER" id="PTHR40465:SF1">
    <property type="entry name" value="DUF6534 DOMAIN-CONTAINING PROTEIN"/>
    <property type="match status" value="1"/>
</dbReference>
<dbReference type="EMBL" id="KN831796">
    <property type="protein sequence ID" value="KIM37534.1"/>
    <property type="molecule type" value="Genomic_DNA"/>
</dbReference>
<keyword evidence="4" id="KW-1185">Reference proteome</keyword>
<sequence>MSSGLFSVDLGTTIGALQIGSLFAIFLFGIVTLQAYLYYDAIPEDRWTYKALVAAVWILELGHTVGVSYEVYNASITLYGKPNELTTFKALGAVIAISGAITLLVQGFFSLRVYRVLSKPYKYIGVFCFALSFIRTVGSIYLTFQAVAARNVAQYNKEWQWLVSSLLVVGTAIDIIIAVSMLWYLGEKRGKGLMRVSTVIDRLIGFTIRTGLLTSISAVALLICFLTMPDNLIWLAMYTFLAKLYSNSLYSA</sequence>
<feature type="transmembrane region" description="Helical" evidence="1">
    <location>
        <begin position="20"/>
        <end position="39"/>
    </location>
</feature>
<dbReference type="STRING" id="686832.A0A0C3BZS0"/>
<dbReference type="PANTHER" id="PTHR40465">
    <property type="entry name" value="CHROMOSOME 1, WHOLE GENOME SHOTGUN SEQUENCE"/>
    <property type="match status" value="1"/>
</dbReference>